<sequence length="134" mass="14551">MTPVGNAAFVVRVHLAQAALIALAPVLFATPWWFPLALLRVPAVRPLELTLTLRAPDLLRARRPAIRNHRLAVLLLLPPGAWSNGCACGRPRAGGRTPEQRRSVALRFLLAPRLLAHVSHTAASHPGPEEATHE</sequence>
<keyword evidence="3" id="KW-1185">Reference proteome</keyword>
<dbReference type="Proteomes" id="UP000179642">
    <property type="component" value="Unassembled WGS sequence"/>
</dbReference>
<organism evidence="2 3">
    <name type="scientific">Streptomyces monashensis</name>
    <dbReference type="NCBI Taxonomy" id="1678012"/>
    <lineage>
        <taxon>Bacteria</taxon>
        <taxon>Bacillati</taxon>
        <taxon>Actinomycetota</taxon>
        <taxon>Actinomycetes</taxon>
        <taxon>Kitasatosporales</taxon>
        <taxon>Streptomycetaceae</taxon>
        <taxon>Streptomyces</taxon>
    </lineage>
</organism>
<dbReference type="EMBL" id="MLYO01000013">
    <property type="protein sequence ID" value="OIK06708.1"/>
    <property type="molecule type" value="Genomic_DNA"/>
</dbReference>
<keyword evidence="1" id="KW-1133">Transmembrane helix</keyword>
<gene>
    <name evidence="2" type="ORF">BIV23_06890</name>
</gene>
<feature type="transmembrane region" description="Helical" evidence="1">
    <location>
        <begin position="15"/>
        <end position="39"/>
    </location>
</feature>
<evidence type="ECO:0000313" key="3">
    <source>
        <dbReference type="Proteomes" id="UP000179642"/>
    </source>
</evidence>
<dbReference type="AlphaFoldDB" id="A0A1S2QKL3"/>
<dbReference type="RefSeq" id="WP_071379842.1">
    <property type="nucleotide sequence ID" value="NZ_MLYO01000013.1"/>
</dbReference>
<accession>A0A1S2QKL3</accession>
<name>A0A1S2QKL3_9ACTN</name>
<reference evidence="2 3" key="1">
    <citation type="submission" date="2016-10" db="EMBL/GenBank/DDBJ databases">
        <title>Genome sequence of Streptomyces sp. MUSC 1.</title>
        <authorList>
            <person name="Lee L.-H."/>
            <person name="Ser H.-L."/>
            <person name="Law J.W.-F."/>
        </authorList>
    </citation>
    <scope>NUCLEOTIDE SEQUENCE [LARGE SCALE GENOMIC DNA]</scope>
    <source>
        <strain evidence="2 3">MUSC 1</strain>
    </source>
</reference>
<proteinExistence type="predicted"/>
<evidence type="ECO:0000256" key="1">
    <source>
        <dbReference type="SAM" id="Phobius"/>
    </source>
</evidence>
<evidence type="ECO:0000313" key="2">
    <source>
        <dbReference type="EMBL" id="OIK06708.1"/>
    </source>
</evidence>
<keyword evidence="1" id="KW-0812">Transmembrane</keyword>
<comment type="caution">
    <text evidence="2">The sequence shown here is derived from an EMBL/GenBank/DDBJ whole genome shotgun (WGS) entry which is preliminary data.</text>
</comment>
<keyword evidence="1" id="KW-0472">Membrane</keyword>
<protein>
    <submittedName>
        <fullName evidence="2">Uncharacterized protein</fullName>
    </submittedName>
</protein>